<dbReference type="AlphaFoldDB" id="A0AB33VIC2"/>
<reference evidence="3 4" key="1">
    <citation type="journal article" date="2006" name="Mol. Plant Microbe Interact.">
        <title>Identification of open reading frames unique to a select agent: Ralstonia solanacearum race 3 biovar 2.</title>
        <authorList>
            <person name="Gabriel D.W."/>
            <person name="Allen C."/>
            <person name="Schell M."/>
            <person name="Denny T.P."/>
            <person name="Greenberg J.T."/>
            <person name="Duan Y.P."/>
            <person name="Flores-Cruz Z."/>
            <person name="Huang Q."/>
            <person name="Clifford J.M."/>
            <person name="Presting G."/>
            <person name="Gonzalez E.T."/>
            <person name="Reddy J."/>
            <person name="Elphinstone J."/>
            <person name="Swanson J."/>
            <person name="Yao J."/>
            <person name="Mulholland V."/>
            <person name="Liu L."/>
            <person name="Farmerie W."/>
            <person name="Patnaikuni M."/>
            <person name="Balogh B."/>
            <person name="Norman D."/>
            <person name="Alvarez A."/>
            <person name="Castillo J.A."/>
            <person name="Jones J."/>
            <person name="Saddler G."/>
            <person name="Walunas T."/>
            <person name="Zhukov A."/>
            <person name="Mikhailova N."/>
        </authorList>
    </citation>
    <scope>NUCLEOTIDE SEQUENCE [LARGE SCALE GENOMIC DNA]</scope>
    <source>
        <strain evidence="3 4">UW551</strain>
    </source>
</reference>
<name>A0AB33VIC2_RALSU</name>
<feature type="chain" id="PRO_5044196658" evidence="2">
    <location>
        <begin position="26"/>
        <end position="143"/>
    </location>
</feature>
<protein>
    <submittedName>
        <fullName evidence="3">Uncharacterized protein</fullName>
    </submittedName>
</protein>
<dbReference type="PROSITE" id="PS51257">
    <property type="entry name" value="PROKAR_LIPOPROTEIN"/>
    <property type="match status" value="1"/>
</dbReference>
<organism evidence="3 4">
    <name type="scientific">Ralstonia solanacearum (strain UW551)</name>
    <dbReference type="NCBI Taxonomy" id="342110"/>
    <lineage>
        <taxon>Bacteria</taxon>
        <taxon>Pseudomonadati</taxon>
        <taxon>Pseudomonadota</taxon>
        <taxon>Betaproteobacteria</taxon>
        <taxon>Burkholderiales</taxon>
        <taxon>Burkholderiaceae</taxon>
        <taxon>Ralstonia</taxon>
        <taxon>Ralstonia solanacearum species complex</taxon>
    </lineage>
</organism>
<proteinExistence type="predicted"/>
<feature type="compositionally biased region" description="Gly residues" evidence="1">
    <location>
        <begin position="82"/>
        <end position="143"/>
    </location>
</feature>
<evidence type="ECO:0000313" key="3">
    <source>
        <dbReference type="EMBL" id="EAP74348.1"/>
    </source>
</evidence>
<comment type="caution">
    <text evidence="3">The sequence shown here is derived from an EMBL/GenBank/DDBJ whole genome shotgun (WGS) entry which is preliminary data.</text>
</comment>
<gene>
    <name evidence="3" type="ORF">RRSL_04070</name>
</gene>
<evidence type="ECO:0000313" key="4">
    <source>
        <dbReference type="Proteomes" id="UP000005933"/>
    </source>
</evidence>
<feature type="region of interest" description="Disordered" evidence="1">
    <location>
        <begin position="31"/>
        <end position="143"/>
    </location>
</feature>
<evidence type="ECO:0000256" key="1">
    <source>
        <dbReference type="SAM" id="MobiDB-lite"/>
    </source>
</evidence>
<feature type="signal peptide" evidence="2">
    <location>
        <begin position="1"/>
        <end position="25"/>
    </location>
</feature>
<keyword evidence="2" id="KW-0732">Signal</keyword>
<evidence type="ECO:0000256" key="2">
    <source>
        <dbReference type="SAM" id="SignalP"/>
    </source>
</evidence>
<dbReference type="RefSeq" id="WP_003261568.1">
    <property type="nucleotide sequence ID" value="NZ_AAKL01000004.1"/>
</dbReference>
<sequence length="143" mass="13417">MTCLRGPSLLLLSMMLALGCGAARAQFGNGADSRGLSSDGASGRHATRHGGTREGYGALRARGGYGGPFNGATGQSVPPGRSAGGGLGNGLGGSIGAPGNGMAGAPGDGRVGAPGDGRVGAPGDGRVGAPGTGATTGDGWGNR</sequence>
<dbReference type="Proteomes" id="UP000005933">
    <property type="component" value="Unassembled WGS sequence"/>
</dbReference>
<accession>A0AB33VIC2</accession>
<dbReference type="EMBL" id="AAKL01000004">
    <property type="protein sequence ID" value="EAP74348.1"/>
    <property type="molecule type" value="Genomic_DNA"/>
</dbReference>